<evidence type="ECO:0000256" key="2">
    <source>
        <dbReference type="ARBA" id="ARBA00022670"/>
    </source>
</evidence>
<dbReference type="SMART" id="SM01154">
    <property type="entry name" value="DUF1704"/>
    <property type="match status" value="1"/>
</dbReference>
<evidence type="ECO:0000256" key="4">
    <source>
        <dbReference type="ARBA" id="ARBA00023049"/>
    </source>
</evidence>
<evidence type="ECO:0000313" key="7">
    <source>
        <dbReference type="Proteomes" id="UP000039865"/>
    </source>
</evidence>
<feature type="region of interest" description="Disordered" evidence="5">
    <location>
        <begin position="272"/>
        <end position="292"/>
    </location>
</feature>
<gene>
    <name evidence="6" type="primary">Contig9884.g10567</name>
    <name evidence="6" type="ORF">STYLEM_14704</name>
</gene>
<dbReference type="InParanoid" id="A0A078AWJ4"/>
<proteinExistence type="predicted"/>
<feature type="region of interest" description="Disordered" evidence="5">
    <location>
        <begin position="340"/>
        <end position="379"/>
    </location>
</feature>
<dbReference type="GO" id="GO:0006508">
    <property type="term" value="P:proteolysis"/>
    <property type="evidence" value="ECO:0007669"/>
    <property type="project" value="UniProtKB-KW"/>
</dbReference>
<comment type="cofactor">
    <cofactor evidence="1">
        <name>Zn(2+)</name>
        <dbReference type="ChEBI" id="CHEBI:29105"/>
    </cofactor>
</comment>
<protein>
    <recommendedName>
        <fullName evidence="8">DUF1704 domain containing protein</fullName>
    </recommendedName>
</protein>
<dbReference type="Proteomes" id="UP000039865">
    <property type="component" value="Unassembled WGS sequence"/>
</dbReference>
<dbReference type="InterPro" id="IPR012548">
    <property type="entry name" value="MATCAP"/>
</dbReference>
<evidence type="ECO:0000256" key="3">
    <source>
        <dbReference type="ARBA" id="ARBA00022801"/>
    </source>
</evidence>
<dbReference type="PANTHER" id="PTHR31817:SF0">
    <property type="entry name" value="CHROMOSOME UNDETERMINED SCAFFOLD_67, WHOLE GENOME SHOTGUN SEQUENCE"/>
    <property type="match status" value="1"/>
</dbReference>
<dbReference type="Pfam" id="PF08014">
    <property type="entry name" value="MATCAP"/>
    <property type="match status" value="1"/>
</dbReference>
<feature type="compositionally biased region" description="Polar residues" evidence="5">
    <location>
        <begin position="665"/>
        <end position="682"/>
    </location>
</feature>
<dbReference type="GO" id="GO:0008237">
    <property type="term" value="F:metallopeptidase activity"/>
    <property type="evidence" value="ECO:0007669"/>
    <property type="project" value="UniProtKB-KW"/>
</dbReference>
<keyword evidence="3" id="KW-0378">Hydrolase</keyword>
<evidence type="ECO:0000313" key="6">
    <source>
        <dbReference type="EMBL" id="CDW85622.1"/>
    </source>
</evidence>
<sequence length="1046" mass="120220">MEDHGASSTLGNYGTRVQVQNEYHQQQQKLYVLSENGQAVLQRNSYLNPSQAYEQGLQVNRISIKTSFQTKLNNETLNQQYIRQMASSSYSQFKWPISSNNSTYTKFSSTFSILGCPQGLNRLLSIIRDFLEALSSMKVVKPNSLSNQRRSMMEVKGQTQKGVQRMGKNNSITEQFENLNLANRTQRMGQFATQMEINPSFSIQRQKENLIETKQGKQYPYDILAAVPVQEQTQQIVNQTSQNFHQQHQQQETVSCPPNTKVKRVKLLGKQQQNFQQSGKQPTKQPEQHQSRKDNIFQNSLMIQKIDSNVVIIQKPMKRITFTEKPHQRKLSQNEIQKQLNLSQDNQLSNQKERDLKKTDSQKEKLKRSSSKDNSTISCEQDNININNISNTFNHIEQDPKIYQSIEIQSKKQRSQYSSQFDERKRSHQQNFQNIFQPEENGPDAVNQDLMTVRSIDLRQEPKKVIQSIQSQSAHFQSTALHQDLFYQSDINSQERPISSDSNNLCFVNDDITQGYQSDHQKDANKGYQIGCIEEVDSQDFDEDEEDMDDDMEMDLSDEDEKLHDCDDIDGQSGNNSDNDDNGDSDIDKENEDDLNAEKGLIKSSKKCEKGSKDKKEGKKEKKDKSRKRGEKREGGNGGGMLLNPQIKITISSKKSGSNQGNKQTINQKNSNNLNTPSQQNKGKAAKLQLAQTNSTGKPSSIQNSQQKKKKGNKTVALIHSLPKNLEEESVRFFESNCTINPVFDYENPNLAQKYLSEFKQPNDELMQIAKKILDAFLAHYGTESSYLVTEGSILTQEETEKYFMDYLEALGVADQVTLNFQKNKIAPTSVTHDPKSGKSKINIGLPIEYREGRIMGVLHHEIGTHYLRKYNEKMQVWYKKRDKYELRSCIQTEEGFASVNQLFEMTKDELKKPFMYKAALNYYSAYMASKMSFVELFNDLEKYIDNPRRRWKCTLRVKRGMIDTVEPGGLYKDQVYLEGAVQILQERHSIDYVGLYCGKLSLDDLRKPAIEKRVKKEGILLPTFMSNMSEYTKALDIIAKTNFID</sequence>
<dbReference type="OrthoDB" id="449345at2759"/>
<feature type="compositionally biased region" description="Polar residues" evidence="5">
    <location>
        <begin position="340"/>
        <end position="350"/>
    </location>
</feature>
<dbReference type="AlphaFoldDB" id="A0A078AWJ4"/>
<feature type="compositionally biased region" description="Acidic residues" evidence="5">
    <location>
        <begin position="578"/>
        <end position="595"/>
    </location>
</feature>
<organism evidence="6 7">
    <name type="scientific">Stylonychia lemnae</name>
    <name type="common">Ciliate</name>
    <dbReference type="NCBI Taxonomy" id="5949"/>
    <lineage>
        <taxon>Eukaryota</taxon>
        <taxon>Sar</taxon>
        <taxon>Alveolata</taxon>
        <taxon>Ciliophora</taxon>
        <taxon>Intramacronucleata</taxon>
        <taxon>Spirotrichea</taxon>
        <taxon>Stichotrichia</taxon>
        <taxon>Sporadotrichida</taxon>
        <taxon>Oxytrichidae</taxon>
        <taxon>Stylonychinae</taxon>
        <taxon>Stylonychia</taxon>
    </lineage>
</organism>
<feature type="compositionally biased region" description="Low complexity" evidence="5">
    <location>
        <begin position="272"/>
        <end position="281"/>
    </location>
</feature>
<evidence type="ECO:0008006" key="8">
    <source>
        <dbReference type="Google" id="ProtNLM"/>
    </source>
</evidence>
<keyword evidence="7" id="KW-1185">Reference proteome</keyword>
<feature type="compositionally biased region" description="Basic and acidic residues" evidence="5">
    <location>
        <begin position="596"/>
        <end position="624"/>
    </location>
</feature>
<feature type="compositionally biased region" description="Low complexity" evidence="5">
    <location>
        <begin position="647"/>
        <end position="664"/>
    </location>
</feature>
<keyword evidence="2" id="KW-0645">Protease</keyword>
<evidence type="ECO:0000256" key="5">
    <source>
        <dbReference type="SAM" id="MobiDB-lite"/>
    </source>
</evidence>
<keyword evidence="4" id="KW-0482">Metalloprotease</keyword>
<name>A0A078AWJ4_STYLE</name>
<dbReference type="PANTHER" id="PTHR31817">
    <property type="match status" value="1"/>
</dbReference>
<evidence type="ECO:0000256" key="1">
    <source>
        <dbReference type="ARBA" id="ARBA00001947"/>
    </source>
</evidence>
<reference evidence="6 7" key="1">
    <citation type="submission" date="2014-06" db="EMBL/GenBank/DDBJ databases">
        <authorList>
            <person name="Swart Estienne"/>
        </authorList>
    </citation>
    <scope>NUCLEOTIDE SEQUENCE [LARGE SCALE GENOMIC DNA]</scope>
    <source>
        <strain evidence="6 7">130c</strain>
    </source>
</reference>
<feature type="region of interest" description="Disordered" evidence="5">
    <location>
        <begin position="559"/>
        <end position="715"/>
    </location>
</feature>
<accession>A0A078AWJ4</accession>
<feature type="compositionally biased region" description="Basic and acidic residues" evidence="5">
    <location>
        <begin position="351"/>
        <end position="364"/>
    </location>
</feature>
<dbReference type="EMBL" id="CCKQ01013907">
    <property type="protein sequence ID" value="CDW85622.1"/>
    <property type="molecule type" value="Genomic_DNA"/>
</dbReference>